<name>A0A5J9TSM0_9POAL</name>
<protein>
    <recommendedName>
        <fullName evidence="3">RRM domain-containing protein</fullName>
    </recommendedName>
</protein>
<evidence type="ECO:0000313" key="2">
    <source>
        <dbReference type="Proteomes" id="UP000324897"/>
    </source>
</evidence>
<dbReference type="AlphaFoldDB" id="A0A5J9TSM0"/>
<dbReference type="EMBL" id="RWGY01000031">
    <property type="protein sequence ID" value="TVU13838.1"/>
    <property type="molecule type" value="Genomic_DNA"/>
</dbReference>
<dbReference type="Proteomes" id="UP000324897">
    <property type="component" value="Unassembled WGS sequence"/>
</dbReference>
<sequence length="266" mass="28736">MEPTVHDVLTFHRPDRAAYEHLVSLGAGRQPARDAVALLMWLHRRCCAGRDAVTRVPAIVCTRADAARLVYEARTVLAGVPLPEMMSSPALVARLSGPDAARVRGLLALTPADALRRGVEEVVAGIGTLVFDDRLHELMWLYEEGGSGGVLPPALAAPYRGCSRAASGAAPPPEEDDGRSLFLTFSKGLIPLTHDEIEDYFAQRWGNCVEKVMIEKTPLGEPPSYGRIVLSSASAVAVILGGQSLVKLVVNGRQVWARKYVPRQPM</sequence>
<dbReference type="PANTHER" id="PTHR33527:SF6">
    <property type="entry name" value="OS04G0373100 PROTEIN"/>
    <property type="match status" value="1"/>
</dbReference>
<accession>A0A5J9TSM0</accession>
<organism evidence="1 2">
    <name type="scientific">Eragrostis curvula</name>
    <name type="common">weeping love grass</name>
    <dbReference type="NCBI Taxonomy" id="38414"/>
    <lineage>
        <taxon>Eukaryota</taxon>
        <taxon>Viridiplantae</taxon>
        <taxon>Streptophyta</taxon>
        <taxon>Embryophyta</taxon>
        <taxon>Tracheophyta</taxon>
        <taxon>Spermatophyta</taxon>
        <taxon>Magnoliopsida</taxon>
        <taxon>Liliopsida</taxon>
        <taxon>Poales</taxon>
        <taxon>Poaceae</taxon>
        <taxon>PACMAD clade</taxon>
        <taxon>Chloridoideae</taxon>
        <taxon>Eragrostideae</taxon>
        <taxon>Eragrostidinae</taxon>
        <taxon>Eragrostis</taxon>
    </lineage>
</organism>
<dbReference type="Gramene" id="TVU13838">
    <property type="protein sequence ID" value="TVU13838"/>
    <property type="gene ID" value="EJB05_37269"/>
</dbReference>
<reference evidence="1 2" key="1">
    <citation type="journal article" date="2019" name="Sci. Rep.">
        <title>A high-quality genome of Eragrostis curvula grass provides insights into Poaceae evolution and supports new strategies to enhance forage quality.</title>
        <authorList>
            <person name="Carballo J."/>
            <person name="Santos B.A.C.M."/>
            <person name="Zappacosta D."/>
            <person name="Garbus I."/>
            <person name="Selva J.P."/>
            <person name="Gallo C.A."/>
            <person name="Diaz A."/>
            <person name="Albertini E."/>
            <person name="Caccamo M."/>
            <person name="Echenique V."/>
        </authorList>
    </citation>
    <scope>NUCLEOTIDE SEQUENCE [LARGE SCALE GENOMIC DNA]</scope>
    <source>
        <strain evidence="2">cv. Victoria</strain>
        <tissue evidence="1">Leaf</tissue>
    </source>
</reference>
<comment type="caution">
    <text evidence="1">The sequence shown here is derived from an EMBL/GenBank/DDBJ whole genome shotgun (WGS) entry which is preliminary data.</text>
</comment>
<dbReference type="OrthoDB" id="1882251at2759"/>
<feature type="non-terminal residue" evidence="1">
    <location>
        <position position="1"/>
    </location>
</feature>
<evidence type="ECO:0000313" key="1">
    <source>
        <dbReference type="EMBL" id="TVU13838.1"/>
    </source>
</evidence>
<gene>
    <name evidence="1" type="ORF">EJB05_37269</name>
</gene>
<proteinExistence type="predicted"/>
<keyword evidence="2" id="KW-1185">Reference proteome</keyword>
<evidence type="ECO:0008006" key="3">
    <source>
        <dbReference type="Google" id="ProtNLM"/>
    </source>
</evidence>
<dbReference type="PANTHER" id="PTHR33527">
    <property type="entry name" value="OS07G0274300 PROTEIN"/>
    <property type="match status" value="1"/>
</dbReference>